<organism evidence="14 15">
    <name type="scientific">Nocardia kruczakiae</name>
    <dbReference type="NCBI Taxonomy" id="261477"/>
    <lineage>
        <taxon>Bacteria</taxon>
        <taxon>Bacillati</taxon>
        <taxon>Actinomycetota</taxon>
        <taxon>Actinomycetes</taxon>
        <taxon>Mycobacteriales</taxon>
        <taxon>Nocardiaceae</taxon>
        <taxon>Nocardia</taxon>
    </lineage>
</organism>
<keyword evidence="8 14" id="KW-0560">Oxidoreductase</keyword>
<dbReference type="PIRSF" id="PIRSF000362">
    <property type="entry name" value="FNR"/>
    <property type="match status" value="1"/>
</dbReference>
<evidence type="ECO:0000256" key="2">
    <source>
        <dbReference type="ARBA" id="ARBA00008312"/>
    </source>
</evidence>
<evidence type="ECO:0000256" key="12">
    <source>
        <dbReference type="SAM" id="MobiDB-lite"/>
    </source>
</evidence>
<dbReference type="Gene3D" id="3.40.50.720">
    <property type="entry name" value="NAD(P)-binding Rossmann-like Domain"/>
    <property type="match status" value="1"/>
</dbReference>
<evidence type="ECO:0000256" key="10">
    <source>
        <dbReference type="ARBA" id="ARBA00023014"/>
    </source>
</evidence>
<evidence type="ECO:0000313" key="15">
    <source>
        <dbReference type="Proteomes" id="UP001251217"/>
    </source>
</evidence>
<evidence type="ECO:0000256" key="11">
    <source>
        <dbReference type="ARBA" id="ARBA00047776"/>
    </source>
</evidence>
<dbReference type="Pfam" id="PF00037">
    <property type="entry name" value="Fer4"/>
    <property type="match status" value="1"/>
</dbReference>
<evidence type="ECO:0000313" key="14">
    <source>
        <dbReference type="EMBL" id="MDR7173032.1"/>
    </source>
</evidence>
<comment type="caution">
    <text evidence="14">The sequence shown here is derived from an EMBL/GenBank/DDBJ whole genome shotgun (WGS) entry which is preliminary data.</text>
</comment>
<dbReference type="PROSITE" id="PS51379">
    <property type="entry name" value="4FE4S_FER_2"/>
    <property type="match status" value="1"/>
</dbReference>
<dbReference type="GO" id="GO:0004324">
    <property type="term" value="F:ferredoxin-NADP+ reductase activity"/>
    <property type="evidence" value="ECO:0007669"/>
    <property type="project" value="UniProtKB-EC"/>
</dbReference>
<dbReference type="Proteomes" id="UP001251217">
    <property type="component" value="Unassembled WGS sequence"/>
</dbReference>
<dbReference type="InterPro" id="IPR055275">
    <property type="entry name" value="Ferredox_Rdtase"/>
</dbReference>
<feature type="compositionally biased region" description="Pro residues" evidence="12">
    <location>
        <begin position="72"/>
        <end position="85"/>
    </location>
</feature>
<dbReference type="InterPro" id="IPR017900">
    <property type="entry name" value="4Fe4S_Fe_S_CS"/>
</dbReference>
<sequence length="545" mass="58761">MSCIRPTPDDPAFRSTEMLYIDPQTCIDCGACMEACPVDAIHPEDELPDDQLRYREINADYFRRTPLDAGTPPAPQPPVKVPKPDSPLRVAVVGSGPAGVYAAAELMARMPSGGIDIEMFDRLPTPWGLVRAGVAPDHLGTKAITEAFRRIAAKPGFRFHLNVEIGRDLTHDELLAHHHAVIYAVGALEDRKLDIPGADLPGSVAATEFVAWYNGHPDYANRAFDLTGERAVIVGNGNVALDVARLLVSDPDDLVRSDMAEHALEALRQSNIREVVVLGRRGVAQAAYTTPELLALGRIPGVDVVVDPRELDLGGVAGEDRSFSTDLKTRVAVEYSDSTTTPGNKRIVLRYLASPVRLRGADRVEGVEIVRNELVRTERGTLEARPTGTTEILDAGLVLRSIGYRGTAVPGVPFDADAGRIPNIDGRVLDPDTSAALAGVYTTGWVKRGPSGVIGTNKRCAQNTVAALIDDLLADRLPQPKSGRDRDALFALVVERRPEVVDRKGWLAIDAAERKGGRDRGRPRVKITDTAEMVEIAGAAMHPAG</sequence>
<dbReference type="InterPro" id="IPR017896">
    <property type="entry name" value="4Fe4S_Fe-S-bd"/>
</dbReference>
<dbReference type="Pfam" id="PF07992">
    <property type="entry name" value="Pyr_redox_2"/>
    <property type="match status" value="1"/>
</dbReference>
<evidence type="ECO:0000256" key="5">
    <source>
        <dbReference type="ARBA" id="ARBA00022723"/>
    </source>
</evidence>
<dbReference type="Gene3D" id="3.50.50.60">
    <property type="entry name" value="FAD/NAD(P)-binding domain"/>
    <property type="match status" value="1"/>
</dbReference>
<feature type="domain" description="4Fe-4S ferredoxin-type" evidence="13">
    <location>
        <begin position="17"/>
        <end position="46"/>
    </location>
</feature>
<dbReference type="EMBL" id="JAVDWW010000017">
    <property type="protein sequence ID" value="MDR7173032.1"/>
    <property type="molecule type" value="Genomic_DNA"/>
</dbReference>
<evidence type="ECO:0000256" key="1">
    <source>
        <dbReference type="ARBA" id="ARBA00001974"/>
    </source>
</evidence>
<dbReference type="SUPFAM" id="SSF54862">
    <property type="entry name" value="4Fe-4S ferredoxins"/>
    <property type="match status" value="1"/>
</dbReference>
<accession>A0ABU1XR38</accession>
<keyword evidence="6" id="KW-0274">FAD</keyword>
<keyword evidence="4" id="KW-0285">Flavoprotein</keyword>
<keyword evidence="7" id="KW-0521">NADP</keyword>
<reference evidence="14 15" key="1">
    <citation type="submission" date="2023-07" db="EMBL/GenBank/DDBJ databases">
        <title>Sorghum-associated microbial communities from plants grown in Nebraska, USA.</title>
        <authorList>
            <person name="Schachtman D."/>
        </authorList>
    </citation>
    <scope>NUCLEOTIDE SEQUENCE [LARGE SCALE GENOMIC DNA]</scope>
    <source>
        <strain evidence="14 15">4272</strain>
    </source>
</reference>
<evidence type="ECO:0000256" key="6">
    <source>
        <dbReference type="ARBA" id="ARBA00022827"/>
    </source>
</evidence>
<name>A0ABU1XR38_9NOCA</name>
<dbReference type="SUPFAM" id="SSF51971">
    <property type="entry name" value="Nucleotide-binding domain"/>
    <property type="match status" value="1"/>
</dbReference>
<evidence type="ECO:0000256" key="9">
    <source>
        <dbReference type="ARBA" id="ARBA00023004"/>
    </source>
</evidence>
<keyword evidence="5" id="KW-0479">Metal-binding</keyword>
<dbReference type="InterPro" id="IPR021163">
    <property type="entry name" value="Ferredox_Rdtase_adrenod"/>
</dbReference>
<dbReference type="InterPro" id="IPR036188">
    <property type="entry name" value="FAD/NAD-bd_sf"/>
</dbReference>
<dbReference type="PRINTS" id="PR00419">
    <property type="entry name" value="ADXRDTASE"/>
</dbReference>
<dbReference type="PANTHER" id="PTHR48467">
    <property type="entry name" value="GLUTAMATE SYNTHASE 1 [NADH], CHLOROPLASTIC-LIKE"/>
    <property type="match status" value="1"/>
</dbReference>
<evidence type="ECO:0000256" key="3">
    <source>
        <dbReference type="ARBA" id="ARBA00013223"/>
    </source>
</evidence>
<dbReference type="InterPro" id="IPR023753">
    <property type="entry name" value="FAD/NAD-binding_dom"/>
</dbReference>
<gene>
    <name evidence="14" type="ORF">J2W56_006798</name>
</gene>
<dbReference type="PANTHER" id="PTHR48467:SF1">
    <property type="entry name" value="GLUTAMATE SYNTHASE 1 [NADH], CHLOROPLASTIC-LIKE"/>
    <property type="match status" value="1"/>
</dbReference>
<evidence type="ECO:0000259" key="13">
    <source>
        <dbReference type="PROSITE" id="PS51379"/>
    </source>
</evidence>
<evidence type="ECO:0000256" key="4">
    <source>
        <dbReference type="ARBA" id="ARBA00022630"/>
    </source>
</evidence>
<evidence type="ECO:0000256" key="7">
    <source>
        <dbReference type="ARBA" id="ARBA00022857"/>
    </source>
</evidence>
<keyword evidence="15" id="KW-1185">Reference proteome</keyword>
<comment type="similarity">
    <text evidence="2">Belongs to the ferredoxin--NADP reductase type 1 family.</text>
</comment>
<keyword evidence="9" id="KW-0408">Iron</keyword>
<feature type="region of interest" description="Disordered" evidence="12">
    <location>
        <begin position="65"/>
        <end position="85"/>
    </location>
</feature>
<comment type="catalytic activity">
    <reaction evidence="11">
        <text>2 reduced [2Fe-2S]-[ferredoxin] + NADP(+) + H(+) = 2 oxidized [2Fe-2S]-[ferredoxin] + NADPH</text>
        <dbReference type="Rhea" id="RHEA:20125"/>
        <dbReference type="Rhea" id="RHEA-COMP:10000"/>
        <dbReference type="Rhea" id="RHEA-COMP:10001"/>
        <dbReference type="ChEBI" id="CHEBI:15378"/>
        <dbReference type="ChEBI" id="CHEBI:33737"/>
        <dbReference type="ChEBI" id="CHEBI:33738"/>
        <dbReference type="ChEBI" id="CHEBI:57783"/>
        <dbReference type="ChEBI" id="CHEBI:58349"/>
        <dbReference type="EC" id="1.18.1.2"/>
    </reaction>
</comment>
<dbReference type="EC" id="1.18.1.2" evidence="3"/>
<dbReference type="PROSITE" id="PS00198">
    <property type="entry name" value="4FE4S_FER_1"/>
    <property type="match status" value="1"/>
</dbReference>
<proteinExistence type="inferred from homology"/>
<evidence type="ECO:0000256" key="8">
    <source>
        <dbReference type="ARBA" id="ARBA00023002"/>
    </source>
</evidence>
<dbReference type="Gene3D" id="3.30.70.20">
    <property type="match status" value="1"/>
</dbReference>
<keyword evidence="10" id="KW-0411">Iron-sulfur</keyword>
<protein>
    <recommendedName>
        <fullName evidence="3">ferredoxin--NADP(+) reductase</fullName>
        <ecNumber evidence="3">1.18.1.2</ecNumber>
    </recommendedName>
</protein>
<comment type="cofactor">
    <cofactor evidence="1">
        <name>FAD</name>
        <dbReference type="ChEBI" id="CHEBI:57692"/>
    </cofactor>
</comment>